<evidence type="ECO:0000313" key="2">
    <source>
        <dbReference type="EMBL" id="CAK5283461.1"/>
    </source>
</evidence>
<comment type="caution">
    <text evidence="2">The sequence shown here is derived from an EMBL/GenBank/DDBJ whole genome shotgun (WGS) entry which is preliminary data.</text>
</comment>
<name>A0AAD2HWK1_9AGAR</name>
<keyword evidence="3" id="KW-1185">Reference proteome</keyword>
<accession>A0AAD2HWK1</accession>
<dbReference type="AlphaFoldDB" id="A0AAD2HWK1"/>
<dbReference type="Proteomes" id="UP001295794">
    <property type="component" value="Unassembled WGS sequence"/>
</dbReference>
<feature type="non-terminal residue" evidence="2">
    <location>
        <position position="1"/>
    </location>
</feature>
<dbReference type="EMBL" id="CAVNYO010000466">
    <property type="protein sequence ID" value="CAK5283461.1"/>
    <property type="molecule type" value="Genomic_DNA"/>
</dbReference>
<reference evidence="2" key="1">
    <citation type="submission" date="2023-11" db="EMBL/GenBank/DDBJ databases">
        <authorList>
            <person name="De Vega J J."/>
            <person name="De Vega J J."/>
        </authorList>
    </citation>
    <scope>NUCLEOTIDE SEQUENCE</scope>
</reference>
<evidence type="ECO:0000313" key="3">
    <source>
        <dbReference type="Proteomes" id="UP001295794"/>
    </source>
</evidence>
<gene>
    <name evidence="2" type="ORF">MYCIT1_LOCUS35994</name>
</gene>
<feature type="region of interest" description="Disordered" evidence="1">
    <location>
        <begin position="1"/>
        <end position="26"/>
    </location>
</feature>
<organism evidence="2 3">
    <name type="scientific">Mycena citricolor</name>
    <dbReference type="NCBI Taxonomy" id="2018698"/>
    <lineage>
        <taxon>Eukaryota</taxon>
        <taxon>Fungi</taxon>
        <taxon>Dikarya</taxon>
        <taxon>Basidiomycota</taxon>
        <taxon>Agaricomycotina</taxon>
        <taxon>Agaricomycetes</taxon>
        <taxon>Agaricomycetidae</taxon>
        <taxon>Agaricales</taxon>
        <taxon>Marasmiineae</taxon>
        <taxon>Mycenaceae</taxon>
        <taxon>Mycena</taxon>
    </lineage>
</organism>
<proteinExistence type="predicted"/>
<protein>
    <submittedName>
        <fullName evidence="2">Uncharacterized protein</fullName>
    </submittedName>
</protein>
<evidence type="ECO:0000256" key="1">
    <source>
        <dbReference type="SAM" id="MobiDB-lite"/>
    </source>
</evidence>
<sequence length="89" mass="9921">SKPSPKMTRSAVQSTPRGQAGGTRTRCRDVGFAEHDYALSVRDLFRRVGRVPARAHEMRCTEQRKGLVRSTYHTTWCCCPTPQTVPACG</sequence>